<dbReference type="Proteomes" id="UP001169063">
    <property type="component" value="Unassembled WGS sequence"/>
</dbReference>
<evidence type="ECO:0000256" key="13">
    <source>
        <dbReference type="SAM" id="Phobius"/>
    </source>
</evidence>
<dbReference type="InterPro" id="IPR058619">
    <property type="entry name" value="PhoQ/CarS-like_HATPase"/>
</dbReference>
<evidence type="ECO:0000256" key="12">
    <source>
        <dbReference type="ARBA" id="ARBA00023136"/>
    </source>
</evidence>
<evidence type="ECO:0000256" key="2">
    <source>
        <dbReference type="ARBA" id="ARBA00004370"/>
    </source>
</evidence>
<feature type="domain" description="HAMP" evidence="15">
    <location>
        <begin position="193"/>
        <end position="244"/>
    </location>
</feature>
<dbReference type="PROSITE" id="PS50109">
    <property type="entry name" value="HIS_KIN"/>
    <property type="match status" value="1"/>
</dbReference>
<dbReference type="InterPro" id="IPR005467">
    <property type="entry name" value="His_kinase_dom"/>
</dbReference>
<comment type="catalytic activity">
    <reaction evidence="1">
        <text>ATP + protein L-histidine = ADP + protein N-phospho-L-histidine.</text>
        <dbReference type="EC" id="2.7.13.3"/>
    </reaction>
</comment>
<dbReference type="PANTHER" id="PTHR45436">
    <property type="entry name" value="SENSOR HISTIDINE KINASE YKOH"/>
    <property type="match status" value="1"/>
</dbReference>
<dbReference type="InterPro" id="IPR036097">
    <property type="entry name" value="HisK_dim/P_sf"/>
</dbReference>
<protein>
    <recommendedName>
        <fullName evidence="3">histidine kinase</fullName>
        <ecNumber evidence="3">2.7.13.3</ecNumber>
    </recommendedName>
</protein>
<sequence length="454" mass="49497">MPRGSLARRLILLAAAWSLAALVLTGAALTAFFRDASLQRLDQSNQETLDAVVAVANVVDGEVVVPQIRDEPSLRIFSGKYWLVAEAGEGERLTVLEQSTSLWDGDLPLPRGRSLNLEESGPDIYGGEGPRGEPLRIMAIRRTLPNRSEPLIFLAGIDRTAVNADVRRFSTLTWTALALLGCGLVAAVFFQVRLGLRPLHDLSREVGAVRRGRSSAVEGAYPVEIAPLAEELNALLEHNREVVERQRMHVGNLAHALKTPISVMLAESEGKSDGLADVVRRQAEVMRGQVDHHLRRARAAARAQGGGQRTQVEEVLDELARMLERVFQSKGVEIDWDAEPDLWFRGERQDLQEILGNVLENACKWSRRRISAVAVADGETRLRIVIEDDGPGLAADQREQALKRGERLDENAPGSGLGLSIVKELCAAYGGTVALGESRLGGLAVTLELPRAEA</sequence>
<keyword evidence="17" id="KW-1185">Reference proteome</keyword>
<evidence type="ECO:0000256" key="10">
    <source>
        <dbReference type="ARBA" id="ARBA00022989"/>
    </source>
</evidence>
<evidence type="ECO:0000313" key="16">
    <source>
        <dbReference type="EMBL" id="MDO1558129.1"/>
    </source>
</evidence>
<comment type="subcellular location">
    <subcellularLocation>
        <location evidence="2">Membrane</location>
    </subcellularLocation>
</comment>
<keyword evidence="6 13" id="KW-0812">Transmembrane</keyword>
<dbReference type="Pfam" id="PF02518">
    <property type="entry name" value="HATPase_c"/>
    <property type="match status" value="1"/>
</dbReference>
<evidence type="ECO:0000256" key="3">
    <source>
        <dbReference type="ARBA" id="ARBA00012438"/>
    </source>
</evidence>
<keyword evidence="4" id="KW-0597">Phosphoprotein</keyword>
<reference evidence="16" key="1">
    <citation type="submission" date="2023-07" db="EMBL/GenBank/DDBJ databases">
        <title>Brevundimonas soil sp. nov., isolated from the soil of chemical plant.</title>
        <authorList>
            <person name="Wu N."/>
        </authorList>
    </citation>
    <scope>NUCLEOTIDE SEQUENCE</scope>
    <source>
        <strain evidence="16">XZ-24</strain>
    </source>
</reference>
<dbReference type="SMART" id="SM00387">
    <property type="entry name" value="HATPase_c"/>
    <property type="match status" value="1"/>
</dbReference>
<dbReference type="PROSITE" id="PS50885">
    <property type="entry name" value="HAMP"/>
    <property type="match status" value="1"/>
</dbReference>
<keyword evidence="9" id="KW-0067">ATP-binding</keyword>
<dbReference type="PRINTS" id="PR00344">
    <property type="entry name" value="BCTRLSENSOR"/>
</dbReference>
<dbReference type="EMBL" id="JAUKTR010000001">
    <property type="protein sequence ID" value="MDO1558129.1"/>
    <property type="molecule type" value="Genomic_DNA"/>
</dbReference>
<keyword evidence="10 13" id="KW-1133">Transmembrane helix</keyword>
<evidence type="ECO:0000256" key="5">
    <source>
        <dbReference type="ARBA" id="ARBA00022679"/>
    </source>
</evidence>
<evidence type="ECO:0000259" key="14">
    <source>
        <dbReference type="PROSITE" id="PS50109"/>
    </source>
</evidence>
<dbReference type="InterPro" id="IPR003594">
    <property type="entry name" value="HATPase_dom"/>
</dbReference>
<dbReference type="InterPro" id="IPR050428">
    <property type="entry name" value="TCS_sensor_his_kinase"/>
</dbReference>
<evidence type="ECO:0000313" key="17">
    <source>
        <dbReference type="Proteomes" id="UP001169063"/>
    </source>
</evidence>
<feature type="domain" description="Histidine kinase" evidence="14">
    <location>
        <begin position="252"/>
        <end position="453"/>
    </location>
</feature>
<dbReference type="SUPFAM" id="SSF47384">
    <property type="entry name" value="Homodimeric domain of signal transducing histidine kinase"/>
    <property type="match status" value="1"/>
</dbReference>
<evidence type="ECO:0000256" key="8">
    <source>
        <dbReference type="ARBA" id="ARBA00022777"/>
    </source>
</evidence>
<keyword evidence="7" id="KW-0547">Nucleotide-binding</keyword>
<organism evidence="16 17">
    <name type="scientific">Peiella sedimenti</name>
    <dbReference type="NCBI Taxonomy" id="3061083"/>
    <lineage>
        <taxon>Bacteria</taxon>
        <taxon>Pseudomonadati</taxon>
        <taxon>Pseudomonadota</taxon>
        <taxon>Alphaproteobacteria</taxon>
        <taxon>Caulobacterales</taxon>
        <taxon>Caulobacteraceae</taxon>
        <taxon>Peiella</taxon>
    </lineage>
</organism>
<feature type="transmembrane region" description="Helical" evidence="13">
    <location>
        <begin position="172"/>
        <end position="194"/>
    </location>
</feature>
<dbReference type="Gene3D" id="3.30.565.10">
    <property type="entry name" value="Histidine kinase-like ATPase, C-terminal domain"/>
    <property type="match status" value="1"/>
</dbReference>
<evidence type="ECO:0000256" key="9">
    <source>
        <dbReference type="ARBA" id="ARBA00022840"/>
    </source>
</evidence>
<dbReference type="InterPro" id="IPR004358">
    <property type="entry name" value="Sig_transdc_His_kin-like_C"/>
</dbReference>
<comment type="caution">
    <text evidence="16">The sequence shown here is derived from an EMBL/GenBank/DDBJ whole genome shotgun (WGS) entry which is preliminary data.</text>
</comment>
<dbReference type="EC" id="2.7.13.3" evidence="3"/>
<name>A0ABT8SHX0_9CAUL</name>
<proteinExistence type="predicted"/>
<dbReference type="CDD" id="cd16954">
    <property type="entry name" value="HATPase_PhoQ-like"/>
    <property type="match status" value="1"/>
</dbReference>
<evidence type="ECO:0000256" key="11">
    <source>
        <dbReference type="ARBA" id="ARBA00023012"/>
    </source>
</evidence>
<keyword evidence="8 16" id="KW-0418">Kinase</keyword>
<dbReference type="InterPro" id="IPR003660">
    <property type="entry name" value="HAMP_dom"/>
</dbReference>
<dbReference type="GO" id="GO:0016301">
    <property type="term" value="F:kinase activity"/>
    <property type="evidence" value="ECO:0007669"/>
    <property type="project" value="UniProtKB-KW"/>
</dbReference>
<evidence type="ECO:0000256" key="4">
    <source>
        <dbReference type="ARBA" id="ARBA00022553"/>
    </source>
</evidence>
<keyword evidence="5" id="KW-0808">Transferase</keyword>
<dbReference type="RefSeq" id="WP_302108550.1">
    <property type="nucleotide sequence ID" value="NZ_JAUKTR010000001.1"/>
</dbReference>
<accession>A0ABT8SHX0</accession>
<keyword evidence="11" id="KW-0902">Two-component regulatory system</keyword>
<evidence type="ECO:0000259" key="15">
    <source>
        <dbReference type="PROSITE" id="PS50885"/>
    </source>
</evidence>
<dbReference type="PANTHER" id="PTHR45436:SF5">
    <property type="entry name" value="SENSOR HISTIDINE KINASE TRCS"/>
    <property type="match status" value="1"/>
</dbReference>
<dbReference type="SUPFAM" id="SSF55874">
    <property type="entry name" value="ATPase domain of HSP90 chaperone/DNA topoisomerase II/histidine kinase"/>
    <property type="match status" value="1"/>
</dbReference>
<evidence type="ECO:0000256" key="6">
    <source>
        <dbReference type="ARBA" id="ARBA00022692"/>
    </source>
</evidence>
<keyword evidence="12 13" id="KW-0472">Membrane</keyword>
<evidence type="ECO:0000256" key="1">
    <source>
        <dbReference type="ARBA" id="ARBA00000085"/>
    </source>
</evidence>
<gene>
    <name evidence="16" type="ORF">Q0812_01630</name>
</gene>
<dbReference type="InterPro" id="IPR036890">
    <property type="entry name" value="HATPase_C_sf"/>
</dbReference>
<evidence type="ECO:0000256" key="7">
    <source>
        <dbReference type="ARBA" id="ARBA00022741"/>
    </source>
</evidence>